<dbReference type="AlphaFoldDB" id="A0A6J2VVC1"/>
<evidence type="ECO:0000313" key="9">
    <source>
        <dbReference type="Proteomes" id="UP000504632"/>
    </source>
</evidence>
<dbReference type="PROSITE" id="PS51257">
    <property type="entry name" value="PROKAR_LIPOPROTEIN"/>
    <property type="match status" value="1"/>
</dbReference>
<keyword evidence="5" id="KW-0804">Transcription</keyword>
<keyword evidence="1" id="KW-0677">Repeat</keyword>
<keyword evidence="2" id="KW-0805">Transcription regulation</keyword>
<evidence type="ECO:0000256" key="4">
    <source>
        <dbReference type="ARBA" id="ARBA00023159"/>
    </source>
</evidence>
<dbReference type="PROSITE" id="PS50088">
    <property type="entry name" value="ANK_REPEAT"/>
    <property type="match status" value="3"/>
</dbReference>
<dbReference type="GeneID" id="115816862"/>
<organism evidence="9 10">
    <name type="scientific">Chanos chanos</name>
    <name type="common">Milkfish</name>
    <name type="synonym">Mugil chanos</name>
    <dbReference type="NCBI Taxonomy" id="29144"/>
    <lineage>
        <taxon>Eukaryota</taxon>
        <taxon>Metazoa</taxon>
        <taxon>Chordata</taxon>
        <taxon>Craniata</taxon>
        <taxon>Vertebrata</taxon>
        <taxon>Euteleostomi</taxon>
        <taxon>Actinopterygii</taxon>
        <taxon>Neopterygii</taxon>
        <taxon>Teleostei</taxon>
        <taxon>Ostariophysi</taxon>
        <taxon>Gonorynchiformes</taxon>
        <taxon>Chanidae</taxon>
        <taxon>Chanos</taxon>
    </lineage>
</organism>
<dbReference type="Gene3D" id="1.25.40.20">
    <property type="entry name" value="Ankyrin repeat-containing domain"/>
    <property type="match status" value="2"/>
</dbReference>
<feature type="domain" description="OCA" evidence="8">
    <location>
        <begin position="89"/>
        <end position="111"/>
    </location>
</feature>
<dbReference type="SUPFAM" id="SSF48403">
    <property type="entry name" value="Ankyrin repeat"/>
    <property type="match status" value="1"/>
</dbReference>
<dbReference type="CTD" id="64332"/>
<reference evidence="10" key="1">
    <citation type="submission" date="2025-08" db="UniProtKB">
        <authorList>
            <consortium name="RefSeq"/>
        </authorList>
    </citation>
    <scope>IDENTIFICATION</scope>
</reference>
<dbReference type="Pfam" id="PF12796">
    <property type="entry name" value="Ank_2"/>
    <property type="match status" value="2"/>
</dbReference>
<feature type="compositionally biased region" description="Low complexity" evidence="7">
    <location>
        <begin position="50"/>
        <end position="62"/>
    </location>
</feature>
<feature type="repeat" description="ANK" evidence="6">
    <location>
        <begin position="291"/>
        <end position="323"/>
    </location>
</feature>
<evidence type="ECO:0000256" key="2">
    <source>
        <dbReference type="ARBA" id="ARBA00023015"/>
    </source>
</evidence>
<evidence type="ECO:0000313" key="10">
    <source>
        <dbReference type="RefSeq" id="XP_030635878.1"/>
    </source>
</evidence>
<evidence type="ECO:0000256" key="7">
    <source>
        <dbReference type="SAM" id="MobiDB-lite"/>
    </source>
</evidence>
<evidence type="ECO:0000256" key="6">
    <source>
        <dbReference type="PROSITE-ProRule" id="PRU00023"/>
    </source>
</evidence>
<protein>
    <submittedName>
        <fullName evidence="10">NF-kappa-B inhibitor zeta</fullName>
    </submittedName>
</protein>
<dbReference type="RefSeq" id="XP_030635878.1">
    <property type="nucleotide sequence ID" value="XM_030780018.1"/>
</dbReference>
<dbReference type="InParanoid" id="A0A6J2VVC1"/>
<sequence length="566" mass="61503">MVIDRAPDGYADFMEVDADVMTSPVHLMSFYGCPSPPSEHIISAGYQSPWSSNSDSDNSWSNAGSPPHSGSQLAGFNVSEASVGSPRSSSRYQGVRVKNTVKELIMMKRLGKESQVQKQPVENECPALTSILQATKRTAVHMPHCFHKKPPAAAHNNVLSQYTQDTSLPLDRDIYTNSIMPNTVENATGSLSIESVTVRGSSFEICTPPPEQDLLSLCAKAAPSPFQTNCPLLQTVERPYEAPLQSMTSQPVSLSTNTPSLPVSFFQWQIQQEEEKLAGLTQVELTSRDADGDTYLHIAVAQGRRALAYVLAKKMAEVNMLDIKEHNHQSAFQVSVAANQHLIAQDLLSLGAQVNTADCWGRTPLHVCAEKGHSLTLQAIQKYIQCDGGHVNVEAINYEGLTALHVAVLSHNAVVQELSRVGEPRSPQMVALVQRRKLLGDCISTLLVIGASYGAKDRKSGRTALHMAAEEANVELLRLFLDQPNSLSVINVKAYNGNTALHVASALQGRMAQVDAVKLLMRRGADPSSKNLENEQPAQLVPEGPVGDQVRRILKGRGAHVRVYAV</sequence>
<evidence type="ECO:0000256" key="3">
    <source>
        <dbReference type="ARBA" id="ARBA00023043"/>
    </source>
</evidence>
<dbReference type="GO" id="GO:0070974">
    <property type="term" value="F:POU domain binding"/>
    <property type="evidence" value="ECO:0007669"/>
    <property type="project" value="InterPro"/>
</dbReference>
<dbReference type="InterPro" id="IPR002110">
    <property type="entry name" value="Ankyrin_rpt"/>
</dbReference>
<dbReference type="PANTHER" id="PTHR24124">
    <property type="entry name" value="ANKYRIN REPEAT FAMILY A"/>
    <property type="match status" value="1"/>
</dbReference>
<dbReference type="Proteomes" id="UP000504632">
    <property type="component" value="Chromosome 7"/>
</dbReference>
<dbReference type="GO" id="GO:0003677">
    <property type="term" value="F:DNA binding"/>
    <property type="evidence" value="ECO:0007669"/>
    <property type="project" value="InterPro"/>
</dbReference>
<dbReference type="SMART" id="SM00248">
    <property type="entry name" value="ANK"/>
    <property type="match status" value="6"/>
</dbReference>
<evidence type="ECO:0000256" key="5">
    <source>
        <dbReference type="ARBA" id="ARBA00023163"/>
    </source>
</evidence>
<dbReference type="GO" id="GO:0005634">
    <property type="term" value="C:nucleus"/>
    <property type="evidence" value="ECO:0007669"/>
    <property type="project" value="TreeGrafter"/>
</dbReference>
<dbReference type="PROSITE" id="PS52003">
    <property type="entry name" value="OCA"/>
    <property type="match status" value="1"/>
</dbReference>
<feature type="repeat" description="ANK" evidence="6">
    <location>
        <begin position="496"/>
        <end position="532"/>
    </location>
</feature>
<dbReference type="PRINTS" id="PR01415">
    <property type="entry name" value="ANKYRIN"/>
</dbReference>
<dbReference type="InterPro" id="IPR036770">
    <property type="entry name" value="Ankyrin_rpt-contain_sf"/>
</dbReference>
<keyword evidence="9" id="KW-1185">Reference proteome</keyword>
<dbReference type="OrthoDB" id="341259at2759"/>
<feature type="compositionally biased region" description="Polar residues" evidence="7">
    <location>
        <begin position="68"/>
        <end position="92"/>
    </location>
</feature>
<dbReference type="InterPro" id="IPR047571">
    <property type="entry name" value="OCA"/>
</dbReference>
<feature type="region of interest" description="Disordered" evidence="7">
    <location>
        <begin position="44"/>
        <end position="94"/>
    </location>
</feature>
<dbReference type="GO" id="GO:0010468">
    <property type="term" value="P:regulation of gene expression"/>
    <property type="evidence" value="ECO:0007669"/>
    <property type="project" value="TreeGrafter"/>
</dbReference>
<dbReference type="PANTHER" id="PTHR24124:SF5">
    <property type="entry name" value="NF-KAPPA-B INHIBITOR ZETA"/>
    <property type="match status" value="1"/>
</dbReference>
<accession>A0A6J2VVC1</accession>
<evidence type="ECO:0000256" key="1">
    <source>
        <dbReference type="ARBA" id="ARBA00022737"/>
    </source>
</evidence>
<name>A0A6J2VVC1_CHACN</name>
<proteinExistence type="predicted"/>
<evidence type="ECO:0000259" key="8">
    <source>
        <dbReference type="PROSITE" id="PS52003"/>
    </source>
</evidence>
<keyword evidence="4" id="KW-0010">Activator</keyword>
<dbReference type="PROSITE" id="PS50297">
    <property type="entry name" value="ANK_REP_REGION"/>
    <property type="match status" value="3"/>
</dbReference>
<keyword evidence="3 6" id="KW-0040">ANK repeat</keyword>
<feature type="repeat" description="ANK" evidence="6">
    <location>
        <begin position="460"/>
        <end position="492"/>
    </location>
</feature>
<gene>
    <name evidence="10" type="primary">nfkbiz</name>
</gene>
<dbReference type="FunFam" id="1.25.40.20:FF:000097">
    <property type="entry name" value="NF-kappa-B inhibitor zeta isoform X1"/>
    <property type="match status" value="1"/>
</dbReference>